<gene>
    <name evidence="1" type="ORF">JCM16418_2766</name>
</gene>
<name>W7YM69_9BACL</name>
<comment type="caution">
    <text evidence="1">The sequence shown here is derived from an EMBL/GenBank/DDBJ whole genome shotgun (WGS) entry which is preliminary data.</text>
</comment>
<protein>
    <submittedName>
        <fullName evidence="1">Uncharacterized protein</fullName>
    </submittedName>
</protein>
<dbReference type="AlphaFoldDB" id="W7YM69"/>
<evidence type="ECO:0000313" key="2">
    <source>
        <dbReference type="Proteomes" id="UP000019364"/>
    </source>
</evidence>
<proteinExistence type="predicted"/>
<evidence type="ECO:0000313" key="1">
    <source>
        <dbReference type="EMBL" id="GAF08678.1"/>
    </source>
</evidence>
<accession>W7YM69</accession>
<reference evidence="1 2" key="1">
    <citation type="journal article" date="2014" name="Genome Announc.">
        <title>Draft Genome Sequence of Paenibacillus pini JCM 16418T, Isolated from the Rhizosphere of Pine Tree.</title>
        <authorList>
            <person name="Yuki M."/>
            <person name="Oshima K."/>
            <person name="Suda W."/>
            <person name="Oshida Y."/>
            <person name="Kitamura K."/>
            <person name="Iida Y."/>
            <person name="Hattori M."/>
            <person name="Ohkuma M."/>
        </authorList>
    </citation>
    <scope>NUCLEOTIDE SEQUENCE [LARGE SCALE GENOMIC DNA]</scope>
    <source>
        <strain evidence="1 2">JCM 16418</strain>
    </source>
</reference>
<sequence>MLDINSIPEGPVVDWLSARAELANSTSDALKEGQLFSCGDGNIYQWQQGTRRPFVSKEAVSRWMLEGSEIQQIAQEKLYAAPEGLPIIAPPVLLNPIL</sequence>
<dbReference type="EMBL" id="BAVZ01000007">
    <property type="protein sequence ID" value="GAF08678.1"/>
    <property type="molecule type" value="Genomic_DNA"/>
</dbReference>
<dbReference type="STRING" id="1236976.JCM16418_2766"/>
<keyword evidence="2" id="KW-1185">Reference proteome</keyword>
<dbReference type="Proteomes" id="UP000019364">
    <property type="component" value="Unassembled WGS sequence"/>
</dbReference>
<organism evidence="1 2">
    <name type="scientific">Paenibacillus pini JCM 16418</name>
    <dbReference type="NCBI Taxonomy" id="1236976"/>
    <lineage>
        <taxon>Bacteria</taxon>
        <taxon>Bacillati</taxon>
        <taxon>Bacillota</taxon>
        <taxon>Bacilli</taxon>
        <taxon>Bacillales</taxon>
        <taxon>Paenibacillaceae</taxon>
        <taxon>Paenibacillus</taxon>
    </lineage>
</organism>